<organism evidence="1 2">
    <name type="scientific">Sphingomonas aracearum</name>
    <dbReference type="NCBI Taxonomy" id="2283317"/>
    <lineage>
        <taxon>Bacteria</taxon>
        <taxon>Pseudomonadati</taxon>
        <taxon>Pseudomonadota</taxon>
        <taxon>Alphaproteobacteria</taxon>
        <taxon>Sphingomonadales</taxon>
        <taxon>Sphingomonadaceae</taxon>
        <taxon>Sphingomonas</taxon>
    </lineage>
</organism>
<dbReference type="Proteomes" id="UP000253918">
    <property type="component" value="Unassembled WGS sequence"/>
</dbReference>
<sequence>MIIDLAPLDALAALAERIGARCWIGPAPSGDALARARSVAAQLRYPSARQIGPGHDPVATLVSLNREEAARALAVAAGSLAYGDYRPDPAVHALATVALAPFGNDATFLSNGHWDERRGIEWTPLSDATFDAGVIGWDARRAFILWVEEED</sequence>
<proteinExistence type="predicted"/>
<reference evidence="1 2" key="1">
    <citation type="submission" date="2018-07" db="EMBL/GenBank/DDBJ databases">
        <title>a novel species of Sphingomonas isolated from the rhizosphere soil of Araceae plant.</title>
        <authorList>
            <person name="Zhiyong W."/>
            <person name="Qinglan Z."/>
            <person name="Zhiwei F."/>
            <person name="Ding X."/>
            <person name="Gejiao W."/>
            <person name="Shixue Z."/>
        </authorList>
    </citation>
    <scope>NUCLEOTIDE SEQUENCE [LARGE SCALE GENOMIC DNA]</scope>
    <source>
        <strain evidence="1 2">WZY 27</strain>
    </source>
</reference>
<dbReference type="RefSeq" id="WP_114686930.1">
    <property type="nucleotide sequence ID" value="NZ_QQNB01000001.1"/>
</dbReference>
<protein>
    <submittedName>
        <fullName evidence="1">Uncharacterized protein</fullName>
    </submittedName>
</protein>
<comment type="caution">
    <text evidence="1">The sequence shown here is derived from an EMBL/GenBank/DDBJ whole genome shotgun (WGS) entry which is preliminary data.</text>
</comment>
<dbReference type="OrthoDB" id="7574638at2"/>
<dbReference type="AlphaFoldDB" id="A0A369W1W5"/>
<gene>
    <name evidence="1" type="ORF">DVW87_06930</name>
</gene>
<dbReference type="EMBL" id="QQNB01000001">
    <property type="protein sequence ID" value="RDE07350.1"/>
    <property type="molecule type" value="Genomic_DNA"/>
</dbReference>
<keyword evidence="2" id="KW-1185">Reference proteome</keyword>
<evidence type="ECO:0000313" key="2">
    <source>
        <dbReference type="Proteomes" id="UP000253918"/>
    </source>
</evidence>
<accession>A0A369W1W5</accession>
<evidence type="ECO:0000313" key="1">
    <source>
        <dbReference type="EMBL" id="RDE07350.1"/>
    </source>
</evidence>
<name>A0A369W1W5_9SPHN</name>